<evidence type="ECO:0000313" key="3">
    <source>
        <dbReference type="Proteomes" id="UP000599179"/>
    </source>
</evidence>
<feature type="domain" description="Lipocalin-like" evidence="1">
    <location>
        <begin position="30"/>
        <end position="137"/>
    </location>
</feature>
<dbReference type="InterPro" id="IPR024311">
    <property type="entry name" value="Lipocalin-like"/>
</dbReference>
<dbReference type="RefSeq" id="WP_188457651.1">
    <property type="nucleotide sequence ID" value="NZ_BMGM01000002.1"/>
</dbReference>
<dbReference type="EMBL" id="BMGM01000002">
    <property type="protein sequence ID" value="GGE28517.1"/>
    <property type="molecule type" value="Genomic_DNA"/>
</dbReference>
<name>A0ABQ1SEV7_9FLAO</name>
<evidence type="ECO:0000313" key="2">
    <source>
        <dbReference type="EMBL" id="GGE28517.1"/>
    </source>
</evidence>
<keyword evidence="3" id="KW-1185">Reference proteome</keyword>
<dbReference type="Pfam" id="PF13648">
    <property type="entry name" value="Lipocalin_4"/>
    <property type="match status" value="1"/>
</dbReference>
<reference evidence="3" key="1">
    <citation type="journal article" date="2019" name="Int. J. Syst. Evol. Microbiol.">
        <title>The Global Catalogue of Microorganisms (GCM) 10K type strain sequencing project: providing services to taxonomists for standard genome sequencing and annotation.</title>
        <authorList>
            <consortium name="The Broad Institute Genomics Platform"/>
            <consortium name="The Broad Institute Genome Sequencing Center for Infectious Disease"/>
            <person name="Wu L."/>
            <person name="Ma J."/>
        </authorList>
    </citation>
    <scope>NUCLEOTIDE SEQUENCE [LARGE SCALE GENOMIC DNA]</scope>
    <source>
        <strain evidence="3">CGMCC 1.12931</strain>
    </source>
</reference>
<dbReference type="PROSITE" id="PS51257">
    <property type="entry name" value="PROKAR_LIPOPROTEIN"/>
    <property type="match status" value="1"/>
</dbReference>
<sequence>MKNILLLFISITLLSCGASKLVKETEKSFNGEWTLTEITYPDSSGFFDVTLFQTADASCFESSVWKFVANNNRGTVDLYDQSCTTEQQNLVWSVEESTKPNYLYNVVLKMAENEKASKENKGSRLQIKEISERKMVWDLNVQFQSKPMVVRLNFIKN</sequence>
<organism evidence="2 3">
    <name type="scientific">Psychroflexus planctonicus</name>
    <dbReference type="NCBI Taxonomy" id="1526575"/>
    <lineage>
        <taxon>Bacteria</taxon>
        <taxon>Pseudomonadati</taxon>
        <taxon>Bacteroidota</taxon>
        <taxon>Flavobacteriia</taxon>
        <taxon>Flavobacteriales</taxon>
        <taxon>Flavobacteriaceae</taxon>
        <taxon>Psychroflexus</taxon>
    </lineage>
</organism>
<accession>A0ABQ1SEV7</accession>
<dbReference type="Proteomes" id="UP000599179">
    <property type="component" value="Unassembled WGS sequence"/>
</dbReference>
<evidence type="ECO:0000259" key="1">
    <source>
        <dbReference type="Pfam" id="PF13648"/>
    </source>
</evidence>
<comment type="caution">
    <text evidence="2">The sequence shown here is derived from an EMBL/GenBank/DDBJ whole genome shotgun (WGS) entry which is preliminary data.</text>
</comment>
<proteinExistence type="predicted"/>
<gene>
    <name evidence="2" type="ORF">GCM10010832_06480</name>
</gene>
<protein>
    <recommendedName>
        <fullName evidence="1">Lipocalin-like domain-containing protein</fullName>
    </recommendedName>
</protein>